<evidence type="ECO:0000313" key="2">
    <source>
        <dbReference type="EMBL" id="OBU00945.1"/>
    </source>
</evidence>
<organism evidence="2 3">
    <name type="scientific">Pseudogymnoascus verrucosus</name>
    <dbReference type="NCBI Taxonomy" id="342668"/>
    <lineage>
        <taxon>Eukaryota</taxon>
        <taxon>Fungi</taxon>
        <taxon>Dikarya</taxon>
        <taxon>Ascomycota</taxon>
        <taxon>Pezizomycotina</taxon>
        <taxon>Leotiomycetes</taxon>
        <taxon>Thelebolales</taxon>
        <taxon>Thelebolaceae</taxon>
        <taxon>Pseudogymnoascus</taxon>
    </lineage>
</organism>
<proteinExistence type="predicted"/>
<reference evidence="2 3" key="1">
    <citation type="submission" date="2016-03" db="EMBL/GenBank/DDBJ databases">
        <title>Comparative genomics of Pseudogymnoascus destructans, the fungus causing white-nose syndrome of bats.</title>
        <authorList>
            <person name="Palmer J.M."/>
            <person name="Drees K.P."/>
            <person name="Foster J.T."/>
            <person name="Lindner D.L."/>
        </authorList>
    </citation>
    <scope>NUCLEOTIDE SEQUENCE [LARGE SCALE GENOMIC DNA]</scope>
    <source>
        <strain evidence="2 3">UAMH 10579</strain>
    </source>
</reference>
<dbReference type="PANTHER" id="PTHR35910">
    <property type="entry name" value="2EXR DOMAIN-CONTAINING PROTEIN"/>
    <property type="match status" value="1"/>
</dbReference>
<keyword evidence="3" id="KW-1185">Reference proteome</keyword>
<reference evidence="3" key="2">
    <citation type="journal article" date="2018" name="Nat. Commun.">
        <title>Extreme sensitivity to ultraviolet light in the fungal pathogen causing white-nose syndrome of bats.</title>
        <authorList>
            <person name="Palmer J.M."/>
            <person name="Drees K.P."/>
            <person name="Foster J.T."/>
            <person name="Lindner D.L."/>
        </authorList>
    </citation>
    <scope>NUCLEOTIDE SEQUENCE [LARGE SCALE GENOMIC DNA]</scope>
    <source>
        <strain evidence="3">UAMH 10579</strain>
    </source>
</reference>
<protein>
    <recommendedName>
        <fullName evidence="1">2EXR domain-containing protein</fullName>
    </recommendedName>
</protein>
<sequence>MKGLGELLGKARLSETATTPDTSSLPTFTPFPRLPTELRTAIWRAALPCNLHITELLIYNKSIAPHLIAHTIFSVNRESRAEAFRVLLNAPPPYSLPADPGQDIISLDPRIWNDLPHMSVGKAPIRAAVSDVDRAYRFVASTLVDSEGGRFDSLPVDMRFYSAYGHNNLPAGPRDFQGRPLRMDFFCVARKLGRGRGGLGGGFYVNSADGGDGLVGISGRKDQGSKKPVLRVVYVL</sequence>
<name>A0A2P2SVR9_9PEZI</name>
<feature type="domain" description="2EXR" evidence="1">
    <location>
        <begin position="28"/>
        <end position="100"/>
    </location>
</feature>
<dbReference type="RefSeq" id="XP_018134677.1">
    <property type="nucleotide sequence ID" value="XM_018270330.2"/>
</dbReference>
<gene>
    <name evidence="2" type="ORF">VE01_00802</name>
</gene>
<dbReference type="InterPro" id="IPR045518">
    <property type="entry name" value="2EXR"/>
</dbReference>
<dbReference type="EMBL" id="KV460207">
    <property type="protein sequence ID" value="OBU00945.1"/>
    <property type="molecule type" value="Genomic_DNA"/>
</dbReference>
<dbReference type="PANTHER" id="PTHR35910:SF6">
    <property type="entry name" value="2EXR DOMAIN-CONTAINING PROTEIN"/>
    <property type="match status" value="1"/>
</dbReference>
<dbReference type="AlphaFoldDB" id="A0A2P2SVR9"/>
<evidence type="ECO:0000259" key="1">
    <source>
        <dbReference type="Pfam" id="PF20150"/>
    </source>
</evidence>
<dbReference type="GeneID" id="28834188"/>
<dbReference type="OrthoDB" id="3473305at2759"/>
<evidence type="ECO:0000313" key="3">
    <source>
        <dbReference type="Proteomes" id="UP000091956"/>
    </source>
</evidence>
<accession>A0A2P2SVR9</accession>
<dbReference type="Pfam" id="PF20150">
    <property type="entry name" value="2EXR"/>
    <property type="match status" value="1"/>
</dbReference>
<dbReference type="Proteomes" id="UP000091956">
    <property type="component" value="Unassembled WGS sequence"/>
</dbReference>